<dbReference type="Proteomes" id="UP000075880">
    <property type="component" value="Unassembled WGS sequence"/>
</dbReference>
<evidence type="ECO:0000256" key="2">
    <source>
        <dbReference type="ARBA" id="ARBA00022771"/>
    </source>
</evidence>
<protein>
    <recommendedName>
        <fullName evidence="5">MYND-type domain-containing protein</fullName>
    </recommendedName>
</protein>
<keyword evidence="1" id="KW-0479">Metal-binding</keyword>
<dbReference type="InterPro" id="IPR046824">
    <property type="entry name" value="Mss51-like_C"/>
</dbReference>
<evidence type="ECO:0000256" key="3">
    <source>
        <dbReference type="ARBA" id="ARBA00022833"/>
    </source>
</evidence>
<dbReference type="EnsemblMetazoa" id="ENSAATROPT008129">
    <property type="protein sequence ID" value="ENSAATROPP007301"/>
    <property type="gene ID" value="ENSAATROPG006617"/>
</dbReference>
<evidence type="ECO:0000313" key="7">
    <source>
        <dbReference type="Proteomes" id="UP000075880"/>
    </source>
</evidence>
<keyword evidence="7" id="KW-1185">Reference proteome</keyword>
<evidence type="ECO:0000259" key="5">
    <source>
        <dbReference type="PROSITE" id="PS50865"/>
    </source>
</evidence>
<organism evidence="6 7">
    <name type="scientific">Anopheles atroparvus</name>
    <name type="common">European mosquito</name>
    <dbReference type="NCBI Taxonomy" id="41427"/>
    <lineage>
        <taxon>Eukaryota</taxon>
        <taxon>Metazoa</taxon>
        <taxon>Ecdysozoa</taxon>
        <taxon>Arthropoda</taxon>
        <taxon>Hexapoda</taxon>
        <taxon>Insecta</taxon>
        <taxon>Pterygota</taxon>
        <taxon>Neoptera</taxon>
        <taxon>Endopterygota</taxon>
        <taxon>Diptera</taxon>
        <taxon>Nematocera</taxon>
        <taxon>Culicoidea</taxon>
        <taxon>Culicidae</taxon>
        <taxon>Anophelinae</taxon>
        <taxon>Anopheles</taxon>
    </lineage>
</organism>
<accession>A0AAG5D829</accession>
<dbReference type="PANTHER" id="PTHR28069:SF2">
    <property type="entry name" value="GH20023P"/>
    <property type="match status" value="1"/>
</dbReference>
<name>A0AAG5D829_ANOAO</name>
<dbReference type="PANTHER" id="PTHR28069">
    <property type="entry name" value="GH20023P"/>
    <property type="match status" value="1"/>
</dbReference>
<evidence type="ECO:0000313" key="6">
    <source>
        <dbReference type="EnsemblMetazoa" id="ENSAATROPP007301"/>
    </source>
</evidence>
<dbReference type="Pfam" id="PF01753">
    <property type="entry name" value="zf-MYND"/>
    <property type="match status" value="1"/>
</dbReference>
<dbReference type="PROSITE" id="PS50865">
    <property type="entry name" value="ZF_MYND_2"/>
    <property type="match status" value="2"/>
</dbReference>
<reference evidence="6" key="1">
    <citation type="submission" date="2024-04" db="UniProtKB">
        <authorList>
            <consortium name="EnsemblMetazoa"/>
        </authorList>
    </citation>
    <scope>IDENTIFICATION</scope>
    <source>
        <strain evidence="6">EBRO</strain>
    </source>
</reference>
<evidence type="ECO:0000256" key="4">
    <source>
        <dbReference type="PROSITE-ProRule" id="PRU00134"/>
    </source>
</evidence>
<dbReference type="Pfam" id="PF20179">
    <property type="entry name" value="MSS51_C"/>
    <property type="match status" value="1"/>
</dbReference>
<dbReference type="AlphaFoldDB" id="A0AAG5D829"/>
<evidence type="ECO:0000256" key="1">
    <source>
        <dbReference type="ARBA" id="ARBA00022723"/>
    </source>
</evidence>
<keyword evidence="2 4" id="KW-0863">Zinc-finger</keyword>
<sequence>MPLFVPSYNNFNPNRCNNCFNVNTNKPCTATKVVCKCCRLIKYCSFKHQTIDMNLHKEFCDAVVKIMKATNATHILDCAATILQEDVAGERGGKHELRRKIDCSMYLLEKVLERPLQYHERVLLQHPEVCKVCHAVGPNKLQFCNECHQIGYCSKDHQEQDRPNHSKWCQGYRQNFILNDHEPLLPFLYGILKYSEADRQSLPHDIYQLASRTLYREIRMPTPDGPAMEQQEEIDNLKIASIFSWVGTILYTLSTTNVLDELRDQLNVYLVGASKETSFLNMATCAALFSCIPKLRTIRLFLIGPNTCTNRTISFAYNNGQQVELIHYRHLYHQLPNSCTLDHPQLIVAFNCGFTEIRVPTKNTWLPTIRSLLQFHSVPFAFTSYTHKEAIDDCTTVLSEALELYESNEKLTYVKRAAVNPFRDPRPYRNPDILDEKDELYHDNGYLSIVIGKKYS</sequence>
<dbReference type="InterPro" id="IPR002893">
    <property type="entry name" value="Znf_MYND"/>
</dbReference>
<keyword evidence="3" id="KW-0862">Zinc</keyword>
<dbReference type="GO" id="GO:0008270">
    <property type="term" value="F:zinc ion binding"/>
    <property type="evidence" value="ECO:0007669"/>
    <property type="project" value="UniProtKB-KW"/>
</dbReference>
<dbReference type="SUPFAM" id="SSF144232">
    <property type="entry name" value="HIT/MYND zinc finger-like"/>
    <property type="match status" value="2"/>
</dbReference>
<proteinExistence type="predicted"/>
<dbReference type="PROSITE" id="PS01360">
    <property type="entry name" value="ZF_MYND_1"/>
    <property type="match status" value="1"/>
</dbReference>
<feature type="domain" description="MYND-type" evidence="5">
    <location>
        <begin position="130"/>
        <end position="169"/>
    </location>
</feature>
<dbReference type="Gene3D" id="6.10.140.2220">
    <property type="match status" value="2"/>
</dbReference>
<feature type="domain" description="MYND-type" evidence="5">
    <location>
        <begin position="16"/>
        <end position="60"/>
    </location>
</feature>